<protein>
    <submittedName>
        <fullName evidence="3">Prohead core protein</fullName>
    </submittedName>
</protein>
<feature type="compositionally biased region" description="Acidic residues" evidence="2">
    <location>
        <begin position="33"/>
        <end position="45"/>
    </location>
</feature>
<evidence type="ECO:0000313" key="3">
    <source>
        <dbReference type="EMBL" id="CAB4162868.1"/>
    </source>
</evidence>
<feature type="coiled-coil region" evidence="1">
    <location>
        <begin position="270"/>
        <end position="304"/>
    </location>
</feature>
<keyword evidence="1" id="KW-0175">Coiled coil</keyword>
<name>A0A6J5P0J0_9CAUD</name>
<sequence>MANRDPNTENDMVETYKDALEEAKKAKKHYEKDEEESEEDEEEEESSKSKSKKKKMEEETDLDEETLAASSLKPGSKSIADPKSKIGAMKAIMGMMSGMGKSDAIEFFNKVQAQFGPGKDYGVGDNSAKNAASIDMKSGSGPKTKDAMPKLNVKEDVEEMFNGQDLSEEFKENAATLFEAAVNARLTIELASLEESYEEKIAQELEVMNENINEKLDSYLDYVVENWMKENAVAIESSLRNELMEDFINGLKGLFEEHYISVPENKVDVLEAMATKVEALEQKLDESIQENSELRNELVESAAKDIFVELASDLALTQQEKFIALAEGIEFDGDLDIYEKKLRIIKENYFKTETNSYNSNIEEETFEGDEVKTAKVDPTVGRYLQAISRTVKK</sequence>
<gene>
    <name evidence="3" type="ORF">UFOVP787_155</name>
</gene>
<dbReference type="InterPro" id="IPR057966">
    <property type="entry name" value="T4_SCAF"/>
</dbReference>
<accession>A0A6J5P0J0</accession>
<dbReference type="EMBL" id="LR796734">
    <property type="protein sequence ID" value="CAB4162868.1"/>
    <property type="molecule type" value="Genomic_DNA"/>
</dbReference>
<evidence type="ECO:0000256" key="1">
    <source>
        <dbReference type="SAM" id="Coils"/>
    </source>
</evidence>
<feature type="region of interest" description="Disordered" evidence="2">
    <location>
        <begin position="1"/>
        <end position="82"/>
    </location>
</feature>
<proteinExistence type="predicted"/>
<evidence type="ECO:0000256" key="2">
    <source>
        <dbReference type="SAM" id="MobiDB-lite"/>
    </source>
</evidence>
<feature type="compositionally biased region" description="Basic and acidic residues" evidence="2">
    <location>
        <begin position="14"/>
        <end position="24"/>
    </location>
</feature>
<reference evidence="3" key="1">
    <citation type="submission" date="2020-04" db="EMBL/GenBank/DDBJ databases">
        <authorList>
            <person name="Chiriac C."/>
            <person name="Salcher M."/>
            <person name="Ghai R."/>
            <person name="Kavagutti S V."/>
        </authorList>
    </citation>
    <scope>NUCLEOTIDE SEQUENCE</scope>
</reference>
<dbReference type="Pfam" id="PF25623">
    <property type="entry name" value="T4_CASP"/>
    <property type="match status" value="1"/>
</dbReference>
<organism evidence="3">
    <name type="scientific">uncultured Caudovirales phage</name>
    <dbReference type="NCBI Taxonomy" id="2100421"/>
    <lineage>
        <taxon>Viruses</taxon>
        <taxon>Duplodnaviria</taxon>
        <taxon>Heunggongvirae</taxon>
        <taxon>Uroviricota</taxon>
        <taxon>Caudoviricetes</taxon>
        <taxon>Peduoviridae</taxon>
        <taxon>Maltschvirus</taxon>
        <taxon>Maltschvirus maltsch</taxon>
    </lineage>
</organism>